<evidence type="ECO:0000313" key="1">
    <source>
        <dbReference type="EMBL" id="CAG8679981.1"/>
    </source>
</evidence>
<gene>
    <name evidence="1" type="ORF">FCALED_LOCUS12450</name>
</gene>
<sequence>MLRNIGRKNTNHDYFTSLVSNKVLTKKQNTTQTVDSNLIVEYPTTFTESIVTKNTNTMEVNPVAKSSTNNFNKEKGPEIFTLETSAQKTTMSINESFDLLKNILDTFTLNFEASQLKLSNFSCLFY</sequence>
<dbReference type="EMBL" id="CAJVPQ010006056">
    <property type="protein sequence ID" value="CAG8679981.1"/>
    <property type="molecule type" value="Genomic_DNA"/>
</dbReference>
<organism evidence="1 2">
    <name type="scientific">Funneliformis caledonium</name>
    <dbReference type="NCBI Taxonomy" id="1117310"/>
    <lineage>
        <taxon>Eukaryota</taxon>
        <taxon>Fungi</taxon>
        <taxon>Fungi incertae sedis</taxon>
        <taxon>Mucoromycota</taxon>
        <taxon>Glomeromycotina</taxon>
        <taxon>Glomeromycetes</taxon>
        <taxon>Glomerales</taxon>
        <taxon>Glomeraceae</taxon>
        <taxon>Funneliformis</taxon>
    </lineage>
</organism>
<keyword evidence="2" id="KW-1185">Reference proteome</keyword>
<protein>
    <submittedName>
        <fullName evidence="1">13938_t:CDS:1</fullName>
    </submittedName>
</protein>
<comment type="caution">
    <text evidence="1">The sequence shown here is derived from an EMBL/GenBank/DDBJ whole genome shotgun (WGS) entry which is preliminary data.</text>
</comment>
<evidence type="ECO:0000313" key="2">
    <source>
        <dbReference type="Proteomes" id="UP000789570"/>
    </source>
</evidence>
<name>A0A9N9EPG0_9GLOM</name>
<accession>A0A9N9EPG0</accession>
<proteinExistence type="predicted"/>
<dbReference type="AlphaFoldDB" id="A0A9N9EPG0"/>
<reference evidence="1" key="1">
    <citation type="submission" date="2021-06" db="EMBL/GenBank/DDBJ databases">
        <authorList>
            <person name="Kallberg Y."/>
            <person name="Tangrot J."/>
            <person name="Rosling A."/>
        </authorList>
    </citation>
    <scope>NUCLEOTIDE SEQUENCE</scope>
    <source>
        <strain evidence="1">UK204</strain>
    </source>
</reference>
<dbReference type="Proteomes" id="UP000789570">
    <property type="component" value="Unassembled WGS sequence"/>
</dbReference>